<dbReference type="PANTHER" id="PTHR21137">
    <property type="entry name" value="ODORANT RECEPTOR"/>
    <property type="match status" value="1"/>
</dbReference>
<proteinExistence type="inferred from homology"/>
<evidence type="ECO:0000256" key="3">
    <source>
        <dbReference type="ARBA" id="ARBA00022606"/>
    </source>
</evidence>
<evidence type="ECO:0000256" key="9">
    <source>
        <dbReference type="ARBA" id="ARBA00023224"/>
    </source>
</evidence>
<dbReference type="InterPro" id="IPR004117">
    <property type="entry name" value="7tm6_olfct_rcpt"/>
</dbReference>
<comment type="subcellular location">
    <subcellularLocation>
        <location evidence="1 10">Cell membrane</location>
        <topology evidence="1 10">Multi-pass membrane protein</topology>
    </subcellularLocation>
</comment>
<keyword evidence="8 10" id="KW-0675">Receptor</keyword>
<accession>A0ABQ9J8H7</accession>
<keyword evidence="7 10" id="KW-0472">Membrane</keyword>
<keyword evidence="2" id="KW-1003">Cell membrane</keyword>
<evidence type="ECO:0000256" key="1">
    <source>
        <dbReference type="ARBA" id="ARBA00004651"/>
    </source>
</evidence>
<feature type="transmembrane region" description="Helical" evidence="10">
    <location>
        <begin position="80"/>
        <end position="102"/>
    </location>
</feature>
<name>A0ABQ9J8H7_9CUCU</name>
<keyword evidence="6 10" id="KW-1133">Transmembrane helix</keyword>
<dbReference type="Pfam" id="PF02949">
    <property type="entry name" value="7tm_6"/>
    <property type="match status" value="1"/>
</dbReference>
<evidence type="ECO:0000256" key="4">
    <source>
        <dbReference type="ARBA" id="ARBA00022692"/>
    </source>
</evidence>
<feature type="transmembrane region" description="Helical" evidence="10">
    <location>
        <begin position="224"/>
        <end position="256"/>
    </location>
</feature>
<evidence type="ECO:0000256" key="10">
    <source>
        <dbReference type="RuleBase" id="RU351113"/>
    </source>
</evidence>
<evidence type="ECO:0000256" key="2">
    <source>
        <dbReference type="ARBA" id="ARBA00022475"/>
    </source>
</evidence>
<evidence type="ECO:0000256" key="7">
    <source>
        <dbReference type="ARBA" id="ARBA00023136"/>
    </source>
</evidence>
<keyword evidence="5 10" id="KW-0552">Olfaction</keyword>
<reference evidence="11" key="1">
    <citation type="journal article" date="2023" name="Insect Mol. Biol.">
        <title>Genome sequencing provides insights into the evolution of gene families encoding plant cell wall-degrading enzymes in longhorned beetles.</title>
        <authorList>
            <person name="Shin N.R."/>
            <person name="Okamura Y."/>
            <person name="Kirsch R."/>
            <person name="Pauchet Y."/>
        </authorList>
    </citation>
    <scope>NUCLEOTIDE SEQUENCE</scope>
    <source>
        <strain evidence="11">MMC_N1</strain>
    </source>
</reference>
<feature type="transmembrane region" description="Helical" evidence="10">
    <location>
        <begin position="172"/>
        <end position="192"/>
    </location>
</feature>
<dbReference type="EMBL" id="JAPWTJ010001079">
    <property type="protein sequence ID" value="KAJ8973944.1"/>
    <property type="molecule type" value="Genomic_DNA"/>
</dbReference>
<evidence type="ECO:0000313" key="11">
    <source>
        <dbReference type="EMBL" id="KAJ8973944.1"/>
    </source>
</evidence>
<evidence type="ECO:0000313" key="12">
    <source>
        <dbReference type="Proteomes" id="UP001162164"/>
    </source>
</evidence>
<comment type="caution">
    <text evidence="10">Lacks conserved residue(s) required for the propagation of feature annotation.</text>
</comment>
<evidence type="ECO:0000256" key="5">
    <source>
        <dbReference type="ARBA" id="ARBA00022725"/>
    </source>
</evidence>
<organism evidence="11 12">
    <name type="scientific">Molorchus minor</name>
    <dbReference type="NCBI Taxonomy" id="1323400"/>
    <lineage>
        <taxon>Eukaryota</taxon>
        <taxon>Metazoa</taxon>
        <taxon>Ecdysozoa</taxon>
        <taxon>Arthropoda</taxon>
        <taxon>Hexapoda</taxon>
        <taxon>Insecta</taxon>
        <taxon>Pterygota</taxon>
        <taxon>Neoptera</taxon>
        <taxon>Endopterygota</taxon>
        <taxon>Coleoptera</taxon>
        <taxon>Polyphaga</taxon>
        <taxon>Cucujiformia</taxon>
        <taxon>Chrysomeloidea</taxon>
        <taxon>Cerambycidae</taxon>
        <taxon>Lamiinae</taxon>
        <taxon>Monochamini</taxon>
        <taxon>Molorchus</taxon>
    </lineage>
</organism>
<dbReference type="PANTHER" id="PTHR21137:SF35">
    <property type="entry name" value="ODORANT RECEPTOR 19A-RELATED"/>
    <property type="match status" value="1"/>
</dbReference>
<feature type="transmembrane region" description="Helical" evidence="10">
    <location>
        <begin position="108"/>
        <end position="128"/>
    </location>
</feature>
<keyword evidence="9 10" id="KW-0807">Transducer</keyword>
<dbReference type="Proteomes" id="UP001162164">
    <property type="component" value="Unassembled WGS sequence"/>
</dbReference>
<comment type="similarity">
    <text evidence="10">Belongs to the insect chemoreceptor superfamily. Heteromeric odorant receptor channel (TC 1.A.69) family.</text>
</comment>
<gene>
    <name evidence="11" type="ORF">NQ317_002448</name>
</gene>
<sequence length="371" mass="43055">MRLWRVSKSFQPGSYKSPKPADVIEYVLRCFAYVPTIYTQLISPQKMKNQVHMKFAKILMAILGIWPVKLSGYNLKLYNAYFYTSFAYYIVYAISQAAMVFISDGNFVQVASNLGVTIVYVINIYKILICRSQPIKKILLEIEIRETLILEGNDMKFKEIYQGHAKTAFKSLLFYISLGTVGVSLYFITPIVKNLVEDGQNLENNHKSLILSSWFPFDSDEHYLAAYLIQCVAGFYGYAYIVYVGAFFSCILRFIVGQIQILQHVFRNINHYIDKYSRENSVANRRSQVIFTKLCIREHQYLIDFVQRFDKSIKTFMLLEFIVSSFQLSLVVYQILQPIRGVKRDPTACARKKARLPARRRFKEASDARSV</sequence>
<evidence type="ECO:0000256" key="8">
    <source>
        <dbReference type="ARBA" id="ARBA00023170"/>
    </source>
</evidence>
<protein>
    <recommendedName>
        <fullName evidence="10">Odorant receptor</fullName>
    </recommendedName>
</protein>
<comment type="caution">
    <text evidence="11">The sequence shown here is derived from an EMBL/GenBank/DDBJ whole genome shotgun (WGS) entry which is preliminary data.</text>
</comment>
<keyword evidence="3 10" id="KW-0716">Sensory transduction</keyword>
<evidence type="ECO:0000256" key="6">
    <source>
        <dbReference type="ARBA" id="ARBA00022989"/>
    </source>
</evidence>
<keyword evidence="4 10" id="KW-0812">Transmembrane</keyword>
<keyword evidence="12" id="KW-1185">Reference proteome</keyword>